<reference evidence="3 4" key="1">
    <citation type="submission" date="2014-09" db="EMBL/GenBank/DDBJ databases">
        <authorList>
            <person name="Magalhaes I.L.F."/>
            <person name="Oliveira U."/>
            <person name="Santos F.R."/>
            <person name="Vidigal T.H.D.A."/>
            <person name="Brescovit A.D."/>
            <person name="Santos A.J."/>
        </authorList>
    </citation>
    <scope>NUCLEOTIDE SEQUENCE [LARGE SCALE GENOMIC DNA]</scope>
</reference>
<name>A0A0P1BTX8_9BASI</name>
<evidence type="ECO:0000256" key="1">
    <source>
        <dbReference type="SAM" id="MobiDB-lite"/>
    </source>
</evidence>
<keyword evidence="4" id="KW-1185">Reference proteome</keyword>
<feature type="chain" id="PRO_5006059811" evidence="2">
    <location>
        <begin position="28"/>
        <end position="396"/>
    </location>
</feature>
<feature type="compositionally biased region" description="Basic and acidic residues" evidence="1">
    <location>
        <begin position="387"/>
        <end position="396"/>
    </location>
</feature>
<dbReference type="Proteomes" id="UP000054845">
    <property type="component" value="Unassembled WGS sequence"/>
</dbReference>
<organism evidence="3 4">
    <name type="scientific">Ceraceosorus bombacis</name>
    <dbReference type="NCBI Taxonomy" id="401625"/>
    <lineage>
        <taxon>Eukaryota</taxon>
        <taxon>Fungi</taxon>
        <taxon>Dikarya</taxon>
        <taxon>Basidiomycota</taxon>
        <taxon>Ustilaginomycotina</taxon>
        <taxon>Exobasidiomycetes</taxon>
        <taxon>Ceraceosorales</taxon>
        <taxon>Ceraceosoraceae</taxon>
        <taxon>Ceraceosorus</taxon>
    </lineage>
</organism>
<feature type="region of interest" description="Disordered" evidence="1">
    <location>
        <begin position="286"/>
        <end position="396"/>
    </location>
</feature>
<dbReference type="OrthoDB" id="10484055at2759"/>
<accession>A0A0P1BTX8</accession>
<dbReference type="EMBL" id="CCYA01000389">
    <property type="protein sequence ID" value="CEH19541.1"/>
    <property type="molecule type" value="Genomic_DNA"/>
</dbReference>
<keyword evidence="2" id="KW-0732">Signal</keyword>
<sequence>MKLPHASVFFAPLWSAFLIIVLPTTSSRPVSTSRGKEVAQQVTDGKCVIDCSGLGGRFYNGWLDATQQSADFYKEHIQPKMHRFKPTRHWQTSKENEPTVIGMAYDENGKPLMGINAQPKGNTKLTTLHLPPGVKLTLNRKQHVGPPHYQIPHSHWSGTLATPEASASTEQATPAGVVLVDKRPRHVKAHSIRFKDAGMQVSANWYRDHINPRVHTMEVHSRMRMSPLKLPKALEALPDPQQPYSIVSLYDSEGKPLHRLKRWRPTSNAEPRVRLHLAPGLHMLDGNGNHYHSKDPPPYTLEERDPSYQGASAFEPSWRYRSSRTSSDSGRSASVPAIESSHHDEIPAAIPHSQPGSSSLQRTHSDEAEGRTGIPDLNWPAVSQSSDLRERAVALT</sequence>
<evidence type="ECO:0000313" key="4">
    <source>
        <dbReference type="Proteomes" id="UP000054845"/>
    </source>
</evidence>
<evidence type="ECO:0000313" key="3">
    <source>
        <dbReference type="EMBL" id="CEH19541.1"/>
    </source>
</evidence>
<feature type="compositionally biased region" description="Low complexity" evidence="1">
    <location>
        <begin position="317"/>
        <end position="334"/>
    </location>
</feature>
<evidence type="ECO:0000256" key="2">
    <source>
        <dbReference type="SAM" id="SignalP"/>
    </source>
</evidence>
<feature type="signal peptide" evidence="2">
    <location>
        <begin position="1"/>
        <end position="27"/>
    </location>
</feature>
<dbReference type="AlphaFoldDB" id="A0A0P1BTX8"/>
<protein>
    <submittedName>
        <fullName evidence="3">Uncharacterized protein</fullName>
    </submittedName>
</protein>
<proteinExistence type="predicted"/>